<dbReference type="OrthoDB" id="2012664at2759"/>
<dbReference type="AlphaFoldDB" id="A0A5C7HL13"/>
<dbReference type="Proteomes" id="UP000323000">
    <property type="component" value="Chromosome 7"/>
</dbReference>
<dbReference type="PANTHER" id="PTHR46951">
    <property type="entry name" value="BED-TYPE DOMAIN-CONTAINING PROTEIN"/>
    <property type="match status" value="1"/>
</dbReference>
<name>A0A5C7HL13_9ROSI</name>
<keyword evidence="2" id="KW-1185">Reference proteome</keyword>
<reference evidence="2" key="1">
    <citation type="journal article" date="2019" name="Gigascience">
        <title>De novo genome assembly of the endangered Acer yangbiense, a plant species with extremely small populations endemic to Yunnan Province, China.</title>
        <authorList>
            <person name="Yang J."/>
            <person name="Wariss H.M."/>
            <person name="Tao L."/>
            <person name="Zhang R."/>
            <person name="Yun Q."/>
            <person name="Hollingsworth P."/>
            <person name="Dao Z."/>
            <person name="Luo G."/>
            <person name="Guo H."/>
            <person name="Ma Y."/>
            <person name="Sun W."/>
        </authorList>
    </citation>
    <scope>NUCLEOTIDE SEQUENCE [LARGE SCALE GENOMIC DNA]</scope>
    <source>
        <strain evidence="2">cv. Malutang</strain>
    </source>
</reference>
<organism evidence="1 2">
    <name type="scientific">Acer yangbiense</name>
    <dbReference type="NCBI Taxonomy" id="1000413"/>
    <lineage>
        <taxon>Eukaryota</taxon>
        <taxon>Viridiplantae</taxon>
        <taxon>Streptophyta</taxon>
        <taxon>Embryophyta</taxon>
        <taxon>Tracheophyta</taxon>
        <taxon>Spermatophyta</taxon>
        <taxon>Magnoliopsida</taxon>
        <taxon>eudicotyledons</taxon>
        <taxon>Gunneridae</taxon>
        <taxon>Pentapetalae</taxon>
        <taxon>rosids</taxon>
        <taxon>malvids</taxon>
        <taxon>Sapindales</taxon>
        <taxon>Sapindaceae</taxon>
        <taxon>Hippocastanoideae</taxon>
        <taxon>Acereae</taxon>
        <taxon>Acer</taxon>
    </lineage>
</organism>
<proteinExistence type="predicted"/>
<dbReference type="EMBL" id="VAHF01000007">
    <property type="protein sequence ID" value="TXG57574.1"/>
    <property type="molecule type" value="Genomic_DNA"/>
</dbReference>
<evidence type="ECO:0000313" key="2">
    <source>
        <dbReference type="Proteomes" id="UP000323000"/>
    </source>
</evidence>
<gene>
    <name evidence="1" type="ORF">EZV62_015403</name>
</gene>
<accession>A0A5C7HL13</accession>
<evidence type="ECO:0000313" key="1">
    <source>
        <dbReference type="EMBL" id="TXG57574.1"/>
    </source>
</evidence>
<protein>
    <recommendedName>
        <fullName evidence="3">BED-type domain-containing protein</fullName>
    </recommendedName>
</protein>
<dbReference type="PANTHER" id="PTHR46951:SF2">
    <property type="entry name" value="BED-TYPE DOMAIN-CONTAINING PROTEIN"/>
    <property type="match status" value="1"/>
</dbReference>
<comment type="caution">
    <text evidence="1">The sequence shown here is derived from an EMBL/GenBank/DDBJ whole genome shotgun (WGS) entry which is preliminary data.</text>
</comment>
<sequence length="195" mass="21865">MSVMPNTSSASNVNSMLKRKSNDIGWEFGQLIDAKNLDRVKCKLCGKTFSGGVYRLKEHVGHIKGNVASCSSGGDECEEIEGLRTLKGPNFLSPMDKFTKSIDSNSIGGRSLRQQNINESLFKEMTSMVQEYVAQWVYEKSIPFNVINRDSFKTMVQAVGLFGPGFQPPSQWQLRETLLKKMVDKTQVSIKNQEE</sequence>
<evidence type="ECO:0008006" key="3">
    <source>
        <dbReference type="Google" id="ProtNLM"/>
    </source>
</evidence>